<sequence length="304" mass="32747">MTLETAVADGAVSVTADGTLLARYDADPAGSKPGFDTLALPPGADTKPGENLVVSSPHDHPWHFGLFFCQKLVDGINCWESEPNAAAGKPHGFAEAGEFEVRESNDGGAVLEQDATWRTEAGEELLGDTRTVRIGEPDDEGYLLTWEQEVTALGQRRHLSSETLHGHYSGLSLRFARSLREGRVLLPDGQNPGETSPPRAASGPAARWCDYSGPLDGRPGAAAVGEPWSAGVAMFDHPDNGEEPVNWFVMDEPFGFLAANPTWGTVETLEAGESESWTWGLWVHSGTPDEERVNRAYESFLDSA</sequence>
<evidence type="ECO:0000313" key="3">
    <source>
        <dbReference type="Proteomes" id="UP000509667"/>
    </source>
</evidence>
<name>A0A7D5P4R5_9EURY</name>
<keyword evidence="3" id="KW-1185">Reference proteome</keyword>
<gene>
    <name evidence="2" type="ORF">HZS55_13200</name>
</gene>
<evidence type="ECO:0000256" key="1">
    <source>
        <dbReference type="SAM" id="MobiDB-lite"/>
    </source>
</evidence>
<dbReference type="InterPro" id="IPR029475">
    <property type="entry name" value="DUF6807"/>
</dbReference>
<dbReference type="RefSeq" id="WP_179908126.1">
    <property type="nucleotide sequence ID" value="NZ_CP058910.1"/>
</dbReference>
<dbReference type="Proteomes" id="UP000509667">
    <property type="component" value="Chromosome"/>
</dbReference>
<proteinExistence type="predicted"/>
<accession>A0A7D5P4R5</accession>
<feature type="region of interest" description="Disordered" evidence="1">
    <location>
        <begin position="185"/>
        <end position="206"/>
    </location>
</feature>
<dbReference type="OrthoDB" id="229338at2157"/>
<dbReference type="AlphaFoldDB" id="A0A7D5P4R5"/>
<protein>
    <submittedName>
        <fullName evidence="2">PmoA family protein</fullName>
    </submittedName>
</protein>
<dbReference type="Pfam" id="PF14100">
    <property type="entry name" value="DUF6807"/>
    <property type="match status" value="1"/>
</dbReference>
<reference evidence="2 3" key="1">
    <citation type="submission" date="2020-07" db="EMBL/GenBank/DDBJ databases">
        <title>Halosimplex pelagicum sp. nov. and Halosimplex rubrum sp. nov., isolated from salted brown alga Laminaria, and emended description of the genus Halosimplex.</title>
        <authorList>
            <person name="Cui H."/>
        </authorList>
    </citation>
    <scope>NUCLEOTIDE SEQUENCE [LARGE SCALE GENOMIC DNA]</scope>
    <source>
        <strain evidence="2 3">R27</strain>
    </source>
</reference>
<dbReference type="GeneID" id="56078837"/>
<dbReference type="EMBL" id="CP058910">
    <property type="protein sequence ID" value="QLH78204.1"/>
    <property type="molecule type" value="Genomic_DNA"/>
</dbReference>
<evidence type="ECO:0000313" key="2">
    <source>
        <dbReference type="EMBL" id="QLH78204.1"/>
    </source>
</evidence>
<feature type="compositionally biased region" description="Low complexity" evidence="1">
    <location>
        <begin position="196"/>
        <end position="206"/>
    </location>
</feature>
<dbReference type="KEGG" id="hrr:HZS55_13200"/>
<organism evidence="2 3">
    <name type="scientific">Halosimplex rubrum</name>
    <dbReference type="NCBI Taxonomy" id="869889"/>
    <lineage>
        <taxon>Archaea</taxon>
        <taxon>Methanobacteriati</taxon>
        <taxon>Methanobacteriota</taxon>
        <taxon>Stenosarchaea group</taxon>
        <taxon>Halobacteria</taxon>
        <taxon>Halobacteriales</taxon>
        <taxon>Haloarculaceae</taxon>
        <taxon>Halosimplex</taxon>
    </lineage>
</organism>